<dbReference type="PRINTS" id="PR00455">
    <property type="entry name" value="HTHTETR"/>
</dbReference>
<dbReference type="PROSITE" id="PS50977">
    <property type="entry name" value="HTH_TETR_2"/>
    <property type="match status" value="1"/>
</dbReference>
<dbReference type="PANTHER" id="PTHR30328">
    <property type="entry name" value="TRANSCRIPTIONAL REPRESSOR"/>
    <property type="match status" value="1"/>
</dbReference>
<dbReference type="InterPro" id="IPR001647">
    <property type="entry name" value="HTH_TetR"/>
</dbReference>
<comment type="caution">
    <text evidence="4">The sequence shown here is derived from an EMBL/GenBank/DDBJ whole genome shotgun (WGS) entry which is preliminary data.</text>
</comment>
<dbReference type="InterPro" id="IPR036271">
    <property type="entry name" value="Tet_transcr_reg_TetR-rel_C_sf"/>
</dbReference>
<evidence type="ECO:0000256" key="2">
    <source>
        <dbReference type="PROSITE-ProRule" id="PRU00335"/>
    </source>
</evidence>
<proteinExistence type="predicted"/>
<keyword evidence="5" id="KW-1185">Reference proteome</keyword>
<protein>
    <submittedName>
        <fullName evidence="4">Transcriptional regulator, TetR family</fullName>
    </submittedName>
</protein>
<dbReference type="InterPro" id="IPR050109">
    <property type="entry name" value="HTH-type_TetR-like_transc_reg"/>
</dbReference>
<feature type="DNA-binding region" description="H-T-H motif" evidence="2">
    <location>
        <begin position="41"/>
        <end position="60"/>
    </location>
</feature>
<dbReference type="InterPro" id="IPR041467">
    <property type="entry name" value="Sco4008_C"/>
</dbReference>
<sequence length="198" mass="22017">MPGPRRHPEPSTRVRDAERSRAALLDAAQAEFAEKGYSGGRVDAIATRAGVNKQLIAYYFGGKQGLYNAVTERRHALVAEFDTPDTPLPELALRYFAAFGDNPDLERIFLRENLDQDPGDVEYEPDSVEVVDLRRRQRAGEIGDELDPAFVLLFLEAMTVSGSLFPAEAKRLTGLDPRSAEFRQRAAEQLSAIVRRLG</sequence>
<dbReference type="Pfam" id="PF00440">
    <property type="entry name" value="TetR_N"/>
    <property type="match status" value="1"/>
</dbReference>
<keyword evidence="1 2" id="KW-0238">DNA-binding</keyword>
<feature type="domain" description="HTH tetR-type" evidence="3">
    <location>
        <begin position="18"/>
        <end position="78"/>
    </location>
</feature>
<dbReference type="SUPFAM" id="SSF48498">
    <property type="entry name" value="Tetracyclin repressor-like, C-terminal domain"/>
    <property type="match status" value="1"/>
</dbReference>
<dbReference type="EMBL" id="JAMTCJ010000001">
    <property type="protein sequence ID" value="MCP2175065.1"/>
    <property type="molecule type" value="Genomic_DNA"/>
</dbReference>
<accession>A0ABT1HDK3</accession>
<dbReference type="InterPro" id="IPR009057">
    <property type="entry name" value="Homeodomain-like_sf"/>
</dbReference>
<dbReference type="Proteomes" id="UP001206895">
    <property type="component" value="Unassembled WGS sequence"/>
</dbReference>
<dbReference type="PANTHER" id="PTHR30328:SF54">
    <property type="entry name" value="HTH-TYPE TRANSCRIPTIONAL REPRESSOR SCO4008"/>
    <property type="match status" value="1"/>
</dbReference>
<organism evidence="4 5">
    <name type="scientific">Williamsia maris</name>
    <dbReference type="NCBI Taxonomy" id="72806"/>
    <lineage>
        <taxon>Bacteria</taxon>
        <taxon>Bacillati</taxon>
        <taxon>Actinomycetota</taxon>
        <taxon>Actinomycetes</taxon>
        <taxon>Mycobacteriales</taxon>
        <taxon>Nocardiaceae</taxon>
        <taxon>Williamsia</taxon>
    </lineage>
</organism>
<dbReference type="SUPFAM" id="SSF46689">
    <property type="entry name" value="Homeodomain-like"/>
    <property type="match status" value="1"/>
</dbReference>
<evidence type="ECO:0000313" key="4">
    <source>
        <dbReference type="EMBL" id="MCP2175065.1"/>
    </source>
</evidence>
<evidence type="ECO:0000259" key="3">
    <source>
        <dbReference type="PROSITE" id="PS50977"/>
    </source>
</evidence>
<evidence type="ECO:0000313" key="5">
    <source>
        <dbReference type="Proteomes" id="UP001206895"/>
    </source>
</evidence>
<evidence type="ECO:0000256" key="1">
    <source>
        <dbReference type="ARBA" id="ARBA00023125"/>
    </source>
</evidence>
<name>A0ABT1HDK3_9NOCA</name>
<reference evidence="4 5" key="1">
    <citation type="submission" date="2022-06" db="EMBL/GenBank/DDBJ databases">
        <title>Genomic Encyclopedia of Archaeal and Bacterial Type Strains, Phase II (KMG-II): from individual species to whole genera.</title>
        <authorList>
            <person name="Goeker M."/>
        </authorList>
    </citation>
    <scope>NUCLEOTIDE SEQUENCE [LARGE SCALE GENOMIC DNA]</scope>
    <source>
        <strain evidence="4 5">DSM 44693</strain>
    </source>
</reference>
<gene>
    <name evidence="4" type="ORF">LX13_000872</name>
</gene>
<dbReference type="RefSeq" id="WP_253660073.1">
    <property type="nucleotide sequence ID" value="NZ_BAAAJQ010000001.1"/>
</dbReference>
<dbReference type="Pfam" id="PF17926">
    <property type="entry name" value="TetR_C_21"/>
    <property type="match status" value="1"/>
</dbReference>
<dbReference type="Gene3D" id="1.10.357.10">
    <property type="entry name" value="Tetracycline Repressor, domain 2"/>
    <property type="match status" value="1"/>
</dbReference>